<comment type="caution">
    <text evidence="4">The sequence shown here is derived from an EMBL/GenBank/DDBJ whole genome shotgun (WGS) entry which is preliminary data.</text>
</comment>
<keyword evidence="1" id="KW-0862">Zinc</keyword>
<keyword evidence="5" id="KW-1185">Reference proteome</keyword>
<keyword evidence="1" id="KW-0479">Metal-binding</keyword>
<sequence length="211" mass="23571">MANPLPKRVKIGTFWQDIVYENLPMLCYRCSRLGHREPQCLEGMTEPTTTLPQEPEPRVSAASPLEPTHMSTPWKMMQTRLTRAHGHQSEPTPHGKNTLAVSYPMIQPCGQASSSHEQVHRTHQTDSMIGQESNGAKRPTGFYCGKVASHGKNSHLLQPREEEMERMHNPCKASYPSLPLLPSDVALDSMHSPCMAICTAINHLPPHIHDS</sequence>
<evidence type="ECO:0000313" key="5">
    <source>
        <dbReference type="Proteomes" id="UP000237347"/>
    </source>
</evidence>
<feature type="region of interest" description="Disordered" evidence="2">
    <location>
        <begin position="45"/>
        <end position="70"/>
    </location>
</feature>
<feature type="domain" description="CCHC-type" evidence="3">
    <location>
        <begin position="27"/>
        <end position="40"/>
    </location>
</feature>
<dbReference type="PROSITE" id="PS50158">
    <property type="entry name" value="ZF_CCHC"/>
    <property type="match status" value="1"/>
</dbReference>
<dbReference type="GO" id="GO:0008270">
    <property type="term" value="F:zinc ion binding"/>
    <property type="evidence" value="ECO:0007669"/>
    <property type="project" value="UniProtKB-KW"/>
</dbReference>
<dbReference type="InterPro" id="IPR001878">
    <property type="entry name" value="Znf_CCHC"/>
</dbReference>
<evidence type="ECO:0000256" key="2">
    <source>
        <dbReference type="SAM" id="MobiDB-lite"/>
    </source>
</evidence>
<evidence type="ECO:0000313" key="4">
    <source>
        <dbReference type="EMBL" id="KAK7831748.1"/>
    </source>
</evidence>
<proteinExistence type="predicted"/>
<dbReference type="Gramene" id="rna-CFP56_17781">
    <property type="protein sequence ID" value="cds-POF08057.1"/>
    <property type="gene ID" value="gene-CFP56_17781"/>
</dbReference>
<dbReference type="EMBL" id="PKMF04000437">
    <property type="protein sequence ID" value="KAK7831748.1"/>
    <property type="molecule type" value="Genomic_DNA"/>
</dbReference>
<evidence type="ECO:0000256" key="1">
    <source>
        <dbReference type="PROSITE-ProRule" id="PRU00047"/>
    </source>
</evidence>
<accession>A0AAW0JY14</accession>
<name>A0AAW0JY14_QUESU</name>
<protein>
    <recommendedName>
        <fullName evidence="3">CCHC-type domain-containing protein</fullName>
    </recommendedName>
</protein>
<dbReference type="AlphaFoldDB" id="A0AAW0JY14"/>
<keyword evidence="1" id="KW-0863">Zinc-finger</keyword>
<gene>
    <name evidence="4" type="ORF">CFP56_027069</name>
</gene>
<dbReference type="Proteomes" id="UP000237347">
    <property type="component" value="Unassembled WGS sequence"/>
</dbReference>
<organism evidence="4 5">
    <name type="scientific">Quercus suber</name>
    <name type="common">Cork oak</name>
    <dbReference type="NCBI Taxonomy" id="58331"/>
    <lineage>
        <taxon>Eukaryota</taxon>
        <taxon>Viridiplantae</taxon>
        <taxon>Streptophyta</taxon>
        <taxon>Embryophyta</taxon>
        <taxon>Tracheophyta</taxon>
        <taxon>Spermatophyta</taxon>
        <taxon>Magnoliopsida</taxon>
        <taxon>eudicotyledons</taxon>
        <taxon>Gunneridae</taxon>
        <taxon>Pentapetalae</taxon>
        <taxon>rosids</taxon>
        <taxon>fabids</taxon>
        <taxon>Fagales</taxon>
        <taxon>Fagaceae</taxon>
        <taxon>Quercus</taxon>
    </lineage>
</organism>
<dbReference type="GO" id="GO:0003676">
    <property type="term" value="F:nucleic acid binding"/>
    <property type="evidence" value="ECO:0007669"/>
    <property type="project" value="InterPro"/>
</dbReference>
<evidence type="ECO:0000259" key="3">
    <source>
        <dbReference type="PROSITE" id="PS50158"/>
    </source>
</evidence>
<reference evidence="4 5" key="1">
    <citation type="journal article" date="2018" name="Sci. Data">
        <title>The draft genome sequence of cork oak.</title>
        <authorList>
            <person name="Ramos A.M."/>
            <person name="Usie A."/>
            <person name="Barbosa P."/>
            <person name="Barros P.M."/>
            <person name="Capote T."/>
            <person name="Chaves I."/>
            <person name="Simoes F."/>
            <person name="Abreu I."/>
            <person name="Carrasquinho I."/>
            <person name="Faro C."/>
            <person name="Guimaraes J.B."/>
            <person name="Mendonca D."/>
            <person name="Nobrega F."/>
            <person name="Rodrigues L."/>
            <person name="Saibo N.J.M."/>
            <person name="Varela M.C."/>
            <person name="Egas C."/>
            <person name="Matos J."/>
            <person name="Miguel C.M."/>
            <person name="Oliveira M.M."/>
            <person name="Ricardo C.P."/>
            <person name="Goncalves S."/>
        </authorList>
    </citation>
    <scope>NUCLEOTIDE SEQUENCE [LARGE SCALE GENOMIC DNA]</scope>
    <source>
        <strain evidence="5">cv. HL8</strain>
    </source>
</reference>